<gene>
    <name evidence="1" type="ORF">QE109_17405</name>
</gene>
<keyword evidence="2" id="KW-1185">Reference proteome</keyword>
<dbReference type="Pfam" id="PF20292">
    <property type="entry name" value="MC7"/>
    <property type="match status" value="1"/>
</dbReference>
<dbReference type="Proteomes" id="UP001158045">
    <property type="component" value="Unassembled WGS sequence"/>
</dbReference>
<dbReference type="RefSeq" id="WP_281095822.1">
    <property type="nucleotide sequence ID" value="NZ_JARYZI010000023.1"/>
</dbReference>
<comment type="caution">
    <text evidence="1">The sequence shown here is derived from an EMBL/GenBank/DDBJ whole genome shotgun (WGS) entry which is preliminary data.</text>
</comment>
<protein>
    <submittedName>
        <fullName evidence="1">Uncharacterized protein</fullName>
    </submittedName>
</protein>
<dbReference type="InterPro" id="IPR046900">
    <property type="entry name" value="ABC-3C_MC7"/>
</dbReference>
<proteinExistence type="predicted"/>
<evidence type="ECO:0000313" key="1">
    <source>
        <dbReference type="EMBL" id="MDH8679928.1"/>
    </source>
</evidence>
<name>A0ABT6NHL6_9FIRM</name>
<organism evidence="1 2">
    <name type="scientific">Fusibacter bizertensis</name>
    <dbReference type="NCBI Taxonomy" id="1488331"/>
    <lineage>
        <taxon>Bacteria</taxon>
        <taxon>Bacillati</taxon>
        <taxon>Bacillota</taxon>
        <taxon>Clostridia</taxon>
        <taxon>Eubacteriales</taxon>
        <taxon>Eubacteriales Family XII. Incertae Sedis</taxon>
        <taxon>Fusibacter</taxon>
    </lineage>
</organism>
<accession>A0ABT6NHL6</accession>
<dbReference type="EMBL" id="JARYZI010000023">
    <property type="protein sequence ID" value="MDH8679928.1"/>
    <property type="molecule type" value="Genomic_DNA"/>
</dbReference>
<evidence type="ECO:0000313" key="2">
    <source>
        <dbReference type="Proteomes" id="UP001158045"/>
    </source>
</evidence>
<reference evidence="1 2" key="1">
    <citation type="submission" date="2023-04" db="EMBL/GenBank/DDBJ databases">
        <title>Fusibacter bizertensis strain WBS, isolated from littoral bottom sediments of the Arctic seas - biochemical and genomic analysis.</title>
        <authorList>
            <person name="Brioukhanov A.L."/>
        </authorList>
    </citation>
    <scope>NUCLEOTIDE SEQUENCE [LARGE SCALE GENOMIC DNA]</scope>
    <source>
        <strain evidence="1 2">WBS</strain>
    </source>
</reference>
<sequence>MIFPNKVTSYEQSVLSKLPVIIKEIHKGELSIFTLYELTKSHFEEINEFVFALDVLFLLDVIDGIEGDYIHVEADK</sequence>